<comment type="catalytic activity">
    <reaction evidence="7 8">
        <text>cytidine(34) in tRNA(Ile2) + L-lysine + ATP = lysidine(34) in tRNA(Ile2) + AMP + diphosphate + H(+)</text>
        <dbReference type="Rhea" id="RHEA:43744"/>
        <dbReference type="Rhea" id="RHEA-COMP:10625"/>
        <dbReference type="Rhea" id="RHEA-COMP:10670"/>
        <dbReference type="ChEBI" id="CHEBI:15378"/>
        <dbReference type="ChEBI" id="CHEBI:30616"/>
        <dbReference type="ChEBI" id="CHEBI:32551"/>
        <dbReference type="ChEBI" id="CHEBI:33019"/>
        <dbReference type="ChEBI" id="CHEBI:82748"/>
        <dbReference type="ChEBI" id="CHEBI:83665"/>
        <dbReference type="ChEBI" id="CHEBI:456215"/>
        <dbReference type="EC" id="6.3.4.19"/>
    </reaction>
</comment>
<reference evidence="10" key="1">
    <citation type="journal article" date="2021" name="PeerJ">
        <title>Extensive microbial diversity within the chicken gut microbiome revealed by metagenomics and culture.</title>
        <authorList>
            <person name="Gilroy R."/>
            <person name="Ravi A."/>
            <person name="Getino M."/>
            <person name="Pursley I."/>
            <person name="Horton D.L."/>
            <person name="Alikhan N.F."/>
            <person name="Baker D."/>
            <person name="Gharbi K."/>
            <person name="Hall N."/>
            <person name="Watson M."/>
            <person name="Adriaenssens E.M."/>
            <person name="Foster-Nyarko E."/>
            <person name="Jarju S."/>
            <person name="Secka A."/>
            <person name="Antonio M."/>
            <person name="Oren A."/>
            <person name="Chaudhuri R.R."/>
            <person name="La Ragione R."/>
            <person name="Hildebrand F."/>
            <person name="Pallen M.J."/>
        </authorList>
    </citation>
    <scope>NUCLEOTIDE SEQUENCE</scope>
    <source>
        <strain evidence="10">2239</strain>
    </source>
</reference>
<sequence length="453" mass="49701">MERFEERVLAACKGLLAPGDRVIAAVSGGADSMALLQFLLEYKETLGVRVEAAHVDHRMRPGSGRDAAFVARFCRERGVPLHSFAAEAQQAGRSEEWARQLRYGFFETLAGPGVKIATGHTLSDQAETLLLRLARGAGVRGAAGIPAARGCFVRPLLGVSRAETEDFCRRQGVEWVTDESNFSDDYARNRLRHHAMPAIEAACPGAEAAFGEFCARMAEVSQYLRGQGEHLLMSAAAGTDAWRLETLAAAPEVERAEALRILVEGERALRKGDIPLLEALLARGTGAVQLTDNAVLAVCGGVLERRRHSKPKTFAPMAAEPGEYRLPGGFGLRLRLLEGAECEETIKFAKMAKKTFDNCADYDKISSSLCLRTRRPGDMFRPAGRNVDKTLKKLFNEKKEPAFLRSALPLLAAGSRVVWLWGEGFAHGLRPDEATRRLLVVEAFDCEHREEEE</sequence>
<dbReference type="Gene3D" id="3.40.50.620">
    <property type="entry name" value="HUPs"/>
    <property type="match status" value="1"/>
</dbReference>
<evidence type="ECO:0000256" key="4">
    <source>
        <dbReference type="ARBA" id="ARBA00022694"/>
    </source>
</evidence>
<evidence type="ECO:0000256" key="2">
    <source>
        <dbReference type="ARBA" id="ARBA00022490"/>
    </source>
</evidence>
<keyword evidence="4 8" id="KW-0819">tRNA processing</keyword>
<dbReference type="Pfam" id="PF01171">
    <property type="entry name" value="ATP_bind_3"/>
    <property type="match status" value="1"/>
</dbReference>
<comment type="caution">
    <text evidence="10">The sequence shown here is derived from an EMBL/GenBank/DDBJ whole genome shotgun (WGS) entry which is preliminary data.</text>
</comment>
<dbReference type="SMART" id="SM00977">
    <property type="entry name" value="TilS_C"/>
    <property type="match status" value="1"/>
</dbReference>
<evidence type="ECO:0000256" key="5">
    <source>
        <dbReference type="ARBA" id="ARBA00022741"/>
    </source>
</evidence>
<reference evidence="10" key="2">
    <citation type="submission" date="2021-04" db="EMBL/GenBank/DDBJ databases">
        <authorList>
            <person name="Gilroy R."/>
        </authorList>
    </citation>
    <scope>NUCLEOTIDE SEQUENCE</scope>
    <source>
        <strain evidence="10">2239</strain>
    </source>
</reference>
<keyword evidence="2 8" id="KW-0963">Cytoplasm</keyword>
<evidence type="ECO:0000256" key="8">
    <source>
        <dbReference type="HAMAP-Rule" id="MF_01161"/>
    </source>
</evidence>
<comment type="subcellular location">
    <subcellularLocation>
        <location evidence="1 8">Cytoplasm</location>
    </subcellularLocation>
</comment>
<evidence type="ECO:0000256" key="6">
    <source>
        <dbReference type="ARBA" id="ARBA00022840"/>
    </source>
</evidence>
<dbReference type="CDD" id="cd01992">
    <property type="entry name" value="TilS_N"/>
    <property type="match status" value="1"/>
</dbReference>
<comment type="function">
    <text evidence="8">Ligates lysine onto the cytidine present at position 34 of the AUA codon-specific tRNA(Ile) that contains the anticodon CAU, in an ATP-dependent manner. Cytidine is converted to lysidine, thus changing the amino acid specificity of the tRNA from methionine to isoleucine.</text>
</comment>
<evidence type="ECO:0000256" key="1">
    <source>
        <dbReference type="ARBA" id="ARBA00004496"/>
    </source>
</evidence>
<feature type="binding site" evidence="8">
    <location>
        <begin position="27"/>
        <end position="32"/>
    </location>
    <ligand>
        <name>ATP</name>
        <dbReference type="ChEBI" id="CHEBI:30616"/>
    </ligand>
</feature>
<dbReference type="InterPro" id="IPR012796">
    <property type="entry name" value="Lysidine-tRNA-synth_C"/>
</dbReference>
<dbReference type="PANTHER" id="PTHR43033:SF1">
    <property type="entry name" value="TRNA(ILE)-LYSIDINE SYNTHASE-RELATED"/>
    <property type="match status" value="1"/>
</dbReference>
<organism evidence="10 11">
    <name type="scientific">Candidatus Allofournierella pullicola</name>
    <dbReference type="NCBI Taxonomy" id="2838596"/>
    <lineage>
        <taxon>Bacteria</taxon>
        <taxon>Bacillati</taxon>
        <taxon>Bacillota</taxon>
        <taxon>Clostridia</taxon>
        <taxon>Eubacteriales</taxon>
        <taxon>Oscillospiraceae</taxon>
        <taxon>Allofournierella</taxon>
    </lineage>
</organism>
<keyword evidence="5 8" id="KW-0547">Nucleotide-binding</keyword>
<feature type="domain" description="Lysidine-tRNA(Ile) synthetase C-terminal" evidence="9">
    <location>
        <begin position="369"/>
        <end position="441"/>
    </location>
</feature>
<comment type="similarity">
    <text evidence="8">Belongs to the tRNA(Ile)-lysidine synthase family.</text>
</comment>
<dbReference type="GO" id="GO:0032267">
    <property type="term" value="F:tRNA(Ile)-lysidine synthase activity"/>
    <property type="evidence" value="ECO:0007669"/>
    <property type="project" value="UniProtKB-EC"/>
</dbReference>
<evidence type="ECO:0000313" key="11">
    <source>
        <dbReference type="Proteomes" id="UP000824193"/>
    </source>
</evidence>
<dbReference type="SUPFAM" id="SSF52402">
    <property type="entry name" value="Adenine nucleotide alpha hydrolases-like"/>
    <property type="match status" value="1"/>
</dbReference>
<dbReference type="SUPFAM" id="SSF56037">
    <property type="entry name" value="PheT/TilS domain"/>
    <property type="match status" value="1"/>
</dbReference>
<proteinExistence type="inferred from homology"/>
<dbReference type="GO" id="GO:0005737">
    <property type="term" value="C:cytoplasm"/>
    <property type="evidence" value="ECO:0007669"/>
    <property type="project" value="UniProtKB-SubCell"/>
</dbReference>
<accession>A0A9D2ACX2</accession>
<gene>
    <name evidence="8 10" type="primary">tilS</name>
    <name evidence="10" type="ORF">H9865_03440</name>
</gene>
<dbReference type="PANTHER" id="PTHR43033">
    <property type="entry name" value="TRNA(ILE)-LYSIDINE SYNTHASE-RELATED"/>
    <property type="match status" value="1"/>
</dbReference>
<dbReference type="InterPro" id="IPR012795">
    <property type="entry name" value="tRNA_Ile_lys_synt_N"/>
</dbReference>
<comment type="domain">
    <text evidence="8">The N-terminal region contains the highly conserved SGGXDS motif, predicted to be a P-loop motif involved in ATP binding.</text>
</comment>
<evidence type="ECO:0000256" key="7">
    <source>
        <dbReference type="ARBA" id="ARBA00048539"/>
    </source>
</evidence>
<dbReference type="HAMAP" id="MF_01161">
    <property type="entry name" value="tRNA_Ile_lys_synt"/>
    <property type="match status" value="1"/>
</dbReference>
<dbReference type="Pfam" id="PF11734">
    <property type="entry name" value="TilS_C"/>
    <property type="match status" value="1"/>
</dbReference>
<dbReference type="EC" id="6.3.4.19" evidence="8"/>
<name>A0A9D2ACX2_9FIRM</name>
<keyword evidence="3 8" id="KW-0436">Ligase</keyword>
<dbReference type="GO" id="GO:0005524">
    <property type="term" value="F:ATP binding"/>
    <property type="evidence" value="ECO:0007669"/>
    <property type="project" value="UniProtKB-UniRule"/>
</dbReference>
<dbReference type="AlphaFoldDB" id="A0A9D2ACX2"/>
<evidence type="ECO:0000313" key="10">
    <source>
        <dbReference type="EMBL" id="HIX05153.1"/>
    </source>
</evidence>
<keyword evidence="6 8" id="KW-0067">ATP-binding</keyword>
<dbReference type="InterPro" id="IPR011063">
    <property type="entry name" value="TilS/TtcA_N"/>
</dbReference>
<dbReference type="InterPro" id="IPR012094">
    <property type="entry name" value="tRNA_Ile_lys_synt"/>
</dbReference>
<evidence type="ECO:0000256" key="3">
    <source>
        <dbReference type="ARBA" id="ARBA00022598"/>
    </source>
</evidence>
<dbReference type="GO" id="GO:0006400">
    <property type="term" value="P:tRNA modification"/>
    <property type="evidence" value="ECO:0007669"/>
    <property type="project" value="UniProtKB-UniRule"/>
</dbReference>
<dbReference type="NCBIfam" id="TIGR02432">
    <property type="entry name" value="lysidine_TilS_N"/>
    <property type="match status" value="1"/>
</dbReference>
<evidence type="ECO:0000259" key="9">
    <source>
        <dbReference type="SMART" id="SM00977"/>
    </source>
</evidence>
<dbReference type="EMBL" id="DXFW01000009">
    <property type="protein sequence ID" value="HIX05153.1"/>
    <property type="molecule type" value="Genomic_DNA"/>
</dbReference>
<dbReference type="Proteomes" id="UP000824193">
    <property type="component" value="Unassembled WGS sequence"/>
</dbReference>
<dbReference type="InterPro" id="IPR014729">
    <property type="entry name" value="Rossmann-like_a/b/a_fold"/>
</dbReference>
<protein>
    <recommendedName>
        <fullName evidence="8">tRNA(Ile)-lysidine synthase</fullName>
        <ecNumber evidence="8">6.3.4.19</ecNumber>
    </recommendedName>
    <alternativeName>
        <fullName evidence="8">tRNA(Ile)-2-lysyl-cytidine synthase</fullName>
    </alternativeName>
    <alternativeName>
        <fullName evidence="8">tRNA(Ile)-lysidine synthetase</fullName>
    </alternativeName>
</protein>
<dbReference type="NCBIfam" id="TIGR02433">
    <property type="entry name" value="lysidine_TilS_C"/>
    <property type="match status" value="1"/>
</dbReference>